<evidence type="ECO:0000313" key="3">
    <source>
        <dbReference type="Proteomes" id="UP000002051"/>
    </source>
</evidence>
<reference evidence="2" key="3">
    <citation type="submission" date="2015-04" db="UniProtKB">
        <authorList>
            <consortium name="EnsemblPlants"/>
        </authorList>
    </citation>
    <scope>IDENTIFICATION</scope>
    <source>
        <strain evidence="2">cv. Jemalong A17</strain>
    </source>
</reference>
<gene>
    <name evidence="1" type="ordered locus">MTR_6g074770</name>
</gene>
<dbReference type="PaxDb" id="3880-AES76271"/>
<dbReference type="Proteomes" id="UP000002051">
    <property type="component" value="Chromosome 6"/>
</dbReference>
<dbReference type="HOGENOM" id="CLU_1181739_0_0_1"/>
<organism evidence="1 3">
    <name type="scientific">Medicago truncatula</name>
    <name type="common">Barrel medic</name>
    <name type="synonym">Medicago tribuloides</name>
    <dbReference type="NCBI Taxonomy" id="3880"/>
    <lineage>
        <taxon>Eukaryota</taxon>
        <taxon>Viridiplantae</taxon>
        <taxon>Streptophyta</taxon>
        <taxon>Embryophyta</taxon>
        <taxon>Tracheophyta</taxon>
        <taxon>Spermatophyta</taxon>
        <taxon>Magnoliopsida</taxon>
        <taxon>eudicotyledons</taxon>
        <taxon>Gunneridae</taxon>
        <taxon>Pentapetalae</taxon>
        <taxon>rosids</taxon>
        <taxon>fabids</taxon>
        <taxon>Fabales</taxon>
        <taxon>Fabaceae</taxon>
        <taxon>Papilionoideae</taxon>
        <taxon>50 kb inversion clade</taxon>
        <taxon>NPAAA clade</taxon>
        <taxon>Hologalegina</taxon>
        <taxon>IRL clade</taxon>
        <taxon>Trifolieae</taxon>
        <taxon>Medicago</taxon>
    </lineage>
</organism>
<sequence length="235" mass="27461">MCDDNIFYKFYAKRILLSTNHIIPLIPPNLNYLDAMRCVSLSFSTRRMLFSQNLNDAGCTDIRFSNVKEGIPDWYEHQIRGRYNFFLIKCANLVSEMDKELLKNEWIHVELKLTSICSPPEEVIKKLRSSQMGIHVLKKKSNMDEEDVVFTDPYIRKIKLEKYLNALLLQFHPLLKKQRRLVEVGVSETEILQQQHLALVSVMQNLVLNETRIGTPWLDRFLGPGSQSLQLHKVQ</sequence>
<protein>
    <submittedName>
        <fullName evidence="1 2">Uncharacterized protein</fullName>
    </submittedName>
</protein>
<dbReference type="EMBL" id="CM001222">
    <property type="protein sequence ID" value="AES76271.1"/>
    <property type="molecule type" value="Genomic_DNA"/>
</dbReference>
<keyword evidence="3" id="KW-1185">Reference proteome</keyword>
<evidence type="ECO:0000313" key="1">
    <source>
        <dbReference type="EMBL" id="AES76271.1"/>
    </source>
</evidence>
<accession>G7KJ65</accession>
<proteinExistence type="predicted"/>
<dbReference type="EnsemblPlants" id="AES76271">
    <property type="protein sequence ID" value="AES76271"/>
    <property type="gene ID" value="MTR_6g074770"/>
</dbReference>
<evidence type="ECO:0000313" key="2">
    <source>
        <dbReference type="EnsemblPlants" id="AES76271"/>
    </source>
</evidence>
<reference evidence="1 3" key="1">
    <citation type="journal article" date="2011" name="Nature">
        <title>The Medicago genome provides insight into the evolution of rhizobial symbioses.</title>
        <authorList>
            <person name="Young N.D."/>
            <person name="Debelle F."/>
            <person name="Oldroyd G.E."/>
            <person name="Geurts R."/>
            <person name="Cannon S.B."/>
            <person name="Udvardi M.K."/>
            <person name="Benedito V.A."/>
            <person name="Mayer K.F."/>
            <person name="Gouzy J."/>
            <person name="Schoof H."/>
            <person name="Van de Peer Y."/>
            <person name="Proost S."/>
            <person name="Cook D.R."/>
            <person name="Meyers B.C."/>
            <person name="Spannagl M."/>
            <person name="Cheung F."/>
            <person name="De Mita S."/>
            <person name="Krishnakumar V."/>
            <person name="Gundlach H."/>
            <person name="Zhou S."/>
            <person name="Mudge J."/>
            <person name="Bharti A.K."/>
            <person name="Murray J.D."/>
            <person name="Naoumkina M.A."/>
            <person name="Rosen B."/>
            <person name="Silverstein K.A."/>
            <person name="Tang H."/>
            <person name="Rombauts S."/>
            <person name="Zhao P.X."/>
            <person name="Zhou P."/>
            <person name="Barbe V."/>
            <person name="Bardou P."/>
            <person name="Bechner M."/>
            <person name="Bellec A."/>
            <person name="Berger A."/>
            <person name="Berges H."/>
            <person name="Bidwell S."/>
            <person name="Bisseling T."/>
            <person name="Choisne N."/>
            <person name="Couloux A."/>
            <person name="Denny R."/>
            <person name="Deshpande S."/>
            <person name="Dai X."/>
            <person name="Doyle J.J."/>
            <person name="Dudez A.M."/>
            <person name="Farmer A.D."/>
            <person name="Fouteau S."/>
            <person name="Franken C."/>
            <person name="Gibelin C."/>
            <person name="Gish J."/>
            <person name="Goldstein S."/>
            <person name="Gonzalez A.J."/>
            <person name="Green P.J."/>
            <person name="Hallab A."/>
            <person name="Hartog M."/>
            <person name="Hua A."/>
            <person name="Humphray S.J."/>
            <person name="Jeong D.H."/>
            <person name="Jing Y."/>
            <person name="Jocker A."/>
            <person name="Kenton S.M."/>
            <person name="Kim D.J."/>
            <person name="Klee K."/>
            <person name="Lai H."/>
            <person name="Lang C."/>
            <person name="Lin S."/>
            <person name="Macmil S.L."/>
            <person name="Magdelenat G."/>
            <person name="Matthews L."/>
            <person name="McCorrison J."/>
            <person name="Monaghan E.L."/>
            <person name="Mun J.H."/>
            <person name="Najar F.Z."/>
            <person name="Nicholson C."/>
            <person name="Noirot C."/>
            <person name="O'Bleness M."/>
            <person name="Paule C.R."/>
            <person name="Poulain J."/>
            <person name="Prion F."/>
            <person name="Qin B."/>
            <person name="Qu C."/>
            <person name="Retzel E.F."/>
            <person name="Riddle C."/>
            <person name="Sallet E."/>
            <person name="Samain S."/>
            <person name="Samson N."/>
            <person name="Sanders I."/>
            <person name="Saurat O."/>
            <person name="Scarpelli C."/>
            <person name="Schiex T."/>
            <person name="Segurens B."/>
            <person name="Severin A.J."/>
            <person name="Sherrier D.J."/>
            <person name="Shi R."/>
            <person name="Sims S."/>
            <person name="Singer S.R."/>
            <person name="Sinharoy S."/>
            <person name="Sterck L."/>
            <person name="Viollet A."/>
            <person name="Wang B.B."/>
            <person name="Wang K."/>
            <person name="Wang M."/>
            <person name="Wang X."/>
            <person name="Warfsmann J."/>
            <person name="Weissenbach J."/>
            <person name="White D.D."/>
            <person name="White J.D."/>
            <person name="Wiley G.B."/>
            <person name="Wincker P."/>
            <person name="Xing Y."/>
            <person name="Yang L."/>
            <person name="Yao Z."/>
            <person name="Ying F."/>
            <person name="Zhai J."/>
            <person name="Zhou L."/>
            <person name="Zuber A."/>
            <person name="Denarie J."/>
            <person name="Dixon R.A."/>
            <person name="May G.D."/>
            <person name="Schwartz D.C."/>
            <person name="Rogers J."/>
            <person name="Quetier F."/>
            <person name="Town C.D."/>
            <person name="Roe B.A."/>
        </authorList>
    </citation>
    <scope>NUCLEOTIDE SEQUENCE [LARGE SCALE GENOMIC DNA]</scope>
    <source>
        <strain evidence="1">A17</strain>
        <strain evidence="2 3">cv. Jemalong A17</strain>
    </source>
</reference>
<dbReference type="AlphaFoldDB" id="G7KJ65"/>
<name>G7KJ65_MEDTR</name>
<reference evidence="1 3" key="2">
    <citation type="journal article" date="2014" name="BMC Genomics">
        <title>An improved genome release (version Mt4.0) for the model legume Medicago truncatula.</title>
        <authorList>
            <person name="Tang H."/>
            <person name="Krishnakumar V."/>
            <person name="Bidwell S."/>
            <person name="Rosen B."/>
            <person name="Chan A."/>
            <person name="Zhou S."/>
            <person name="Gentzbittel L."/>
            <person name="Childs K.L."/>
            <person name="Yandell M."/>
            <person name="Gundlach H."/>
            <person name="Mayer K.F."/>
            <person name="Schwartz D.C."/>
            <person name="Town C.D."/>
        </authorList>
    </citation>
    <scope>GENOME REANNOTATION</scope>
    <source>
        <strain evidence="2 3">cv. Jemalong A17</strain>
    </source>
</reference>